<dbReference type="AlphaFoldDB" id="A0A812QNH9"/>
<organism evidence="2 3">
    <name type="scientific">Symbiodinium natans</name>
    <dbReference type="NCBI Taxonomy" id="878477"/>
    <lineage>
        <taxon>Eukaryota</taxon>
        <taxon>Sar</taxon>
        <taxon>Alveolata</taxon>
        <taxon>Dinophyceae</taxon>
        <taxon>Suessiales</taxon>
        <taxon>Symbiodiniaceae</taxon>
        <taxon>Symbiodinium</taxon>
    </lineage>
</organism>
<proteinExistence type="predicted"/>
<reference evidence="2" key="1">
    <citation type="submission" date="2021-02" db="EMBL/GenBank/DDBJ databases">
        <authorList>
            <person name="Dougan E. K."/>
            <person name="Rhodes N."/>
            <person name="Thang M."/>
            <person name="Chan C."/>
        </authorList>
    </citation>
    <scope>NUCLEOTIDE SEQUENCE</scope>
</reference>
<accession>A0A812QNH9</accession>
<keyword evidence="3" id="KW-1185">Reference proteome</keyword>
<sequence>MLQCSCRDLEHACGANEGQILFSTRHPIYSWAIAHACWIRNRFTTANGMTPYECVTDSPYSGMICRFGECVLAYLRPEGKSAPRWCHGLWLGKAALNDARIIGTKEGLFVTRSVRRFDEAFDSKRAAEFSVYVWEHGLASIGGQLVLSKRRPAPTAVPIPASEEIHVASFGVPLPSAMPEPSHAGDVAGSDVLSPVDHHP</sequence>
<dbReference type="OrthoDB" id="10649363at2759"/>
<gene>
    <name evidence="2" type="ORF">SNAT2548_LOCUS21565</name>
</gene>
<name>A0A812QNH9_9DINO</name>
<protein>
    <submittedName>
        <fullName evidence="2">Uncharacterized protein</fullName>
    </submittedName>
</protein>
<evidence type="ECO:0000256" key="1">
    <source>
        <dbReference type="SAM" id="MobiDB-lite"/>
    </source>
</evidence>
<feature type="region of interest" description="Disordered" evidence="1">
    <location>
        <begin position="179"/>
        <end position="200"/>
    </location>
</feature>
<evidence type="ECO:0000313" key="3">
    <source>
        <dbReference type="Proteomes" id="UP000604046"/>
    </source>
</evidence>
<dbReference type="EMBL" id="CAJNDS010002257">
    <property type="protein sequence ID" value="CAE7395960.1"/>
    <property type="molecule type" value="Genomic_DNA"/>
</dbReference>
<comment type="caution">
    <text evidence="2">The sequence shown here is derived from an EMBL/GenBank/DDBJ whole genome shotgun (WGS) entry which is preliminary data.</text>
</comment>
<dbReference type="Proteomes" id="UP000604046">
    <property type="component" value="Unassembled WGS sequence"/>
</dbReference>
<evidence type="ECO:0000313" key="2">
    <source>
        <dbReference type="EMBL" id="CAE7395960.1"/>
    </source>
</evidence>